<evidence type="ECO:0000313" key="3">
    <source>
        <dbReference type="Proteomes" id="UP001144313"/>
    </source>
</evidence>
<keyword evidence="3" id="KW-1185">Reference proteome</keyword>
<name>A0A9W6LG26_9ACTN</name>
<protein>
    <submittedName>
        <fullName evidence="2">Uncharacterized protein</fullName>
    </submittedName>
</protein>
<reference evidence="2" key="1">
    <citation type="submission" date="2022-12" db="EMBL/GenBank/DDBJ databases">
        <title>Reference genome sequencing for broad-spectrum identification of bacterial and archaeal isolates by mass spectrometry.</title>
        <authorList>
            <person name="Sekiguchi Y."/>
            <person name="Tourlousse D.M."/>
        </authorList>
    </citation>
    <scope>NUCLEOTIDE SEQUENCE</scope>
    <source>
        <strain evidence="2">LLR39Z86</strain>
    </source>
</reference>
<evidence type="ECO:0000256" key="1">
    <source>
        <dbReference type="SAM" id="Phobius"/>
    </source>
</evidence>
<dbReference type="RefSeq" id="WP_270116450.1">
    <property type="nucleotide sequence ID" value="NZ_BAAAOL010000002.1"/>
</dbReference>
<gene>
    <name evidence="2" type="ORF">GALLR39Z86_10560</name>
</gene>
<proteinExistence type="predicted"/>
<feature type="transmembrane region" description="Helical" evidence="1">
    <location>
        <begin position="38"/>
        <end position="60"/>
    </location>
</feature>
<comment type="caution">
    <text evidence="2">The sequence shown here is derived from an EMBL/GenBank/DDBJ whole genome shotgun (WGS) entry which is preliminary data.</text>
</comment>
<keyword evidence="1" id="KW-0812">Transmembrane</keyword>
<keyword evidence="1" id="KW-1133">Transmembrane helix</keyword>
<feature type="transmembrane region" description="Helical" evidence="1">
    <location>
        <begin position="7"/>
        <end position="26"/>
    </location>
</feature>
<dbReference type="AlphaFoldDB" id="A0A9W6LG26"/>
<evidence type="ECO:0000313" key="2">
    <source>
        <dbReference type="EMBL" id="GLI41206.1"/>
    </source>
</evidence>
<dbReference type="Proteomes" id="UP001144313">
    <property type="component" value="Unassembled WGS sequence"/>
</dbReference>
<accession>A0A9W6LG26</accession>
<dbReference type="EMBL" id="BSDT01000001">
    <property type="protein sequence ID" value="GLI41206.1"/>
    <property type="molecule type" value="Genomic_DNA"/>
</dbReference>
<sequence>MKLRSSLWIAPIVIPVGVLAVLPLPLVDSDLSYTSPGLWLAAAVASGVLVLAAIGVVLWYPGMDLQEERFLVRGKYGWGLRQTLGAGERWVIAGDQLCLQRKDGSLVKLRVGRWAVNRRDWAELEQTLPMVDRY</sequence>
<organism evidence="2 3">
    <name type="scientific">Glycomyces algeriensis</name>
    <dbReference type="NCBI Taxonomy" id="256037"/>
    <lineage>
        <taxon>Bacteria</taxon>
        <taxon>Bacillati</taxon>
        <taxon>Actinomycetota</taxon>
        <taxon>Actinomycetes</taxon>
        <taxon>Glycomycetales</taxon>
        <taxon>Glycomycetaceae</taxon>
        <taxon>Glycomyces</taxon>
    </lineage>
</organism>
<keyword evidence="1" id="KW-0472">Membrane</keyword>